<organism evidence="5 6">
    <name type="scientific">Sedimenticola thiotaurini</name>
    <dbReference type="NCBI Taxonomy" id="1543721"/>
    <lineage>
        <taxon>Bacteria</taxon>
        <taxon>Pseudomonadati</taxon>
        <taxon>Pseudomonadota</taxon>
        <taxon>Gammaproteobacteria</taxon>
        <taxon>Chromatiales</taxon>
        <taxon>Sedimenticolaceae</taxon>
        <taxon>Sedimenticola</taxon>
    </lineage>
</organism>
<dbReference type="Pfam" id="PF25607">
    <property type="entry name" value="DUF7939"/>
    <property type="match status" value="1"/>
</dbReference>
<feature type="domain" description="DUF7939" evidence="4">
    <location>
        <begin position="486"/>
        <end position="567"/>
    </location>
</feature>
<gene>
    <name evidence="5" type="ORF">AAY24_15125</name>
</gene>
<dbReference type="OrthoDB" id="5293418at2"/>
<keyword evidence="2" id="KW-1133">Transmembrane helix</keyword>
<evidence type="ECO:0000256" key="2">
    <source>
        <dbReference type="SAM" id="Phobius"/>
    </source>
</evidence>
<evidence type="ECO:0000259" key="4">
    <source>
        <dbReference type="Pfam" id="PF25607"/>
    </source>
</evidence>
<feature type="compositionally biased region" description="Pro residues" evidence="1">
    <location>
        <begin position="578"/>
        <end position="588"/>
    </location>
</feature>
<keyword evidence="2" id="KW-0812">Transmembrane</keyword>
<name>A0A0F7JYP6_9GAMM</name>
<dbReference type="KEGG" id="seds:AAY24_15125"/>
<accession>A0A0F7JYP6</accession>
<dbReference type="AlphaFoldDB" id="A0A0F7JYP6"/>
<keyword evidence="3" id="KW-0732">Signal</keyword>
<feature type="region of interest" description="Disordered" evidence="1">
    <location>
        <begin position="564"/>
        <end position="588"/>
    </location>
</feature>
<proteinExistence type="predicted"/>
<dbReference type="InterPro" id="IPR057699">
    <property type="entry name" value="DUF7939"/>
</dbReference>
<dbReference type="PANTHER" id="PTHR40940:SF1">
    <property type="entry name" value="PROTEIN BATD"/>
    <property type="match status" value="1"/>
</dbReference>
<dbReference type="EMBL" id="CP011412">
    <property type="protein sequence ID" value="AKH21461.1"/>
    <property type="molecule type" value="Genomic_DNA"/>
</dbReference>
<feature type="region of interest" description="Disordered" evidence="1">
    <location>
        <begin position="407"/>
        <end position="427"/>
    </location>
</feature>
<feature type="transmembrane region" description="Helical" evidence="2">
    <location>
        <begin position="444"/>
        <end position="463"/>
    </location>
</feature>
<dbReference type="Pfam" id="PF13584">
    <property type="entry name" value="BatD"/>
    <property type="match status" value="2"/>
</dbReference>
<feature type="signal peptide" evidence="3">
    <location>
        <begin position="1"/>
        <end position="21"/>
    </location>
</feature>
<evidence type="ECO:0000256" key="3">
    <source>
        <dbReference type="SAM" id="SignalP"/>
    </source>
</evidence>
<evidence type="ECO:0000313" key="6">
    <source>
        <dbReference type="Proteomes" id="UP000034410"/>
    </source>
</evidence>
<keyword evidence="2" id="KW-0472">Membrane</keyword>
<dbReference type="PANTHER" id="PTHR40940">
    <property type="entry name" value="PROTEIN BATD-RELATED"/>
    <property type="match status" value="1"/>
</dbReference>
<dbReference type="InterPro" id="IPR025738">
    <property type="entry name" value="BatD"/>
</dbReference>
<dbReference type="PATRIC" id="fig|1543721.4.peg.3113"/>
<reference evidence="5 6" key="1">
    <citation type="journal article" date="2015" name="Genome Announc.">
        <title>Complete Genome Sequence of Sedimenticola thiotaurini Strain SIP-G1, a Polyphosphate- and Polyhydroxyalkanoate-Accumulating Sulfur-Oxidizing Gammaproteobacterium Isolated from Salt Marsh Sediments.</title>
        <authorList>
            <person name="Flood B.E."/>
            <person name="Jones D.S."/>
            <person name="Bailey J.V."/>
        </authorList>
    </citation>
    <scope>NUCLEOTIDE SEQUENCE [LARGE SCALE GENOMIC DNA]</scope>
    <source>
        <strain evidence="5 6">SIP-G1</strain>
    </source>
</reference>
<dbReference type="RefSeq" id="WP_046860386.1">
    <property type="nucleotide sequence ID" value="NZ_CP011412.1"/>
</dbReference>
<evidence type="ECO:0000313" key="5">
    <source>
        <dbReference type="EMBL" id="AKH21461.1"/>
    </source>
</evidence>
<sequence>MTHRLGYVALLLILLSANSLAATGLSARLDRDRISEGETVQLILEAPGQVAGRPDTAPLEKTFDVLGISSGSRIQIINGKTDARTTWTLTLSPKQPGKLTIPPLRIGNRESQELLLEVTDAPVADSTSGADILIESELSPQQPYVQGQVLYNLRLLHAVPIQSGTLSDPKPDNTLVQRLGEERNYSTLRHGRRYQVIERRYALFPQKSGTLKLAPPLFDGEVPDKRQPGRSPFGRLFGQDPFFNSSPLDNLITPTRRVRIRGTARELQIQPRPGNARGSHWLPARQLQLHGSWSPDANQAQVGEPITLELELQAEGLTAGQLPDLTPAAVAGFDLYPDQAQRHTDTGSTGVTGRLRQKIAFLPKQPGKLSLPAIQLHWWDTTADQPRLATLPGREVVVTGAAPQPIQTPAVPALDSPRTPQAPAVTTGQAIQPGITPLESGNRWLWLSTLLASGWLVTLLLWWRQSRRTRADRPATEPASPPRAGTARRRFQSACQNGDPVAAQRALLDWAAAHWPEDPPRGLEALARRLSDPAACAALEELNRALYRERTGWNGTSLATALQQLPKPSRGGDNRPRVLPPLYPRSSS</sequence>
<protein>
    <recommendedName>
        <fullName evidence="4">DUF7939 domain-containing protein</fullName>
    </recommendedName>
</protein>
<keyword evidence="6" id="KW-1185">Reference proteome</keyword>
<feature type="chain" id="PRO_5002517729" description="DUF7939 domain-containing protein" evidence="3">
    <location>
        <begin position="22"/>
        <end position="588"/>
    </location>
</feature>
<dbReference type="Proteomes" id="UP000034410">
    <property type="component" value="Chromosome"/>
</dbReference>
<evidence type="ECO:0000256" key="1">
    <source>
        <dbReference type="SAM" id="MobiDB-lite"/>
    </source>
</evidence>